<evidence type="ECO:0000256" key="4">
    <source>
        <dbReference type="ARBA" id="ARBA00022723"/>
    </source>
</evidence>
<dbReference type="GO" id="GO:0030001">
    <property type="term" value="P:metal ion transport"/>
    <property type="evidence" value="ECO:0007669"/>
    <property type="project" value="InterPro"/>
</dbReference>
<evidence type="ECO:0000256" key="6">
    <source>
        <dbReference type="RuleBase" id="RU003512"/>
    </source>
</evidence>
<dbReference type="OrthoDB" id="9793396at2"/>
<dbReference type="GO" id="GO:0030313">
    <property type="term" value="C:cell envelope"/>
    <property type="evidence" value="ECO:0007669"/>
    <property type="project" value="UniProtKB-SubCell"/>
</dbReference>
<reference evidence="10" key="1">
    <citation type="submission" date="2016-10" db="EMBL/GenBank/DDBJ databases">
        <authorList>
            <person name="Varghese N."/>
            <person name="Submissions S."/>
        </authorList>
    </citation>
    <scope>NUCLEOTIDE SEQUENCE [LARGE SCALE GENOMIC DNA]</scope>
    <source>
        <strain evidence="10">DSM 13234</strain>
    </source>
</reference>
<dbReference type="AlphaFoldDB" id="A0A1H6JCT3"/>
<evidence type="ECO:0000313" key="10">
    <source>
        <dbReference type="Proteomes" id="UP000182983"/>
    </source>
</evidence>
<dbReference type="InterPro" id="IPR006129">
    <property type="entry name" value="AdhesinB"/>
</dbReference>
<sequence>MLSRLALLSALLIAVCGPALAEPLKVVASFSILGDMVRQIGGDQVEVTTLVGPSGDAHVYQPTPSDAKAVAEADLIVVNGLGFEGWFDRLFKTAGGKARVVVASTGVKPLTMEDEDHPKSLHSHGHDHDHEGAADPHAWQSLANGRMYATTIGAALAQVAPDRAEQFQTAAAAYAQRLGVLESWVQRELSEIPKSERKVITSHDAFGYFGKTYGIEFVAPVGISTEAEPTAKDVAALIRQMKANKIRAVFIEAMTDPRLIQQIAKDGRGTVGGSLYSDSLSAADGPAATYEAMFRHNVGALKAALTPRG</sequence>
<dbReference type="GO" id="GO:0007155">
    <property type="term" value="P:cell adhesion"/>
    <property type="evidence" value="ECO:0007669"/>
    <property type="project" value="InterPro"/>
</dbReference>
<dbReference type="RefSeq" id="WP_074770191.1">
    <property type="nucleotide sequence ID" value="NZ_FNWO01000016.1"/>
</dbReference>
<dbReference type="InterPro" id="IPR050492">
    <property type="entry name" value="Bact_metal-bind_prot9"/>
</dbReference>
<dbReference type="EMBL" id="FNWO01000016">
    <property type="protein sequence ID" value="SEH59982.1"/>
    <property type="molecule type" value="Genomic_DNA"/>
</dbReference>
<accession>A0A1H6JCT3</accession>
<evidence type="ECO:0000256" key="2">
    <source>
        <dbReference type="ARBA" id="ARBA00011028"/>
    </source>
</evidence>
<proteinExistence type="inferred from homology"/>
<feature type="chain" id="PRO_5010190840" evidence="8">
    <location>
        <begin position="22"/>
        <end position="309"/>
    </location>
</feature>
<keyword evidence="4" id="KW-0479">Metal-binding</keyword>
<dbReference type="Pfam" id="PF01297">
    <property type="entry name" value="ZnuA"/>
    <property type="match status" value="1"/>
</dbReference>
<keyword evidence="10" id="KW-1185">Reference proteome</keyword>
<evidence type="ECO:0000256" key="5">
    <source>
        <dbReference type="ARBA" id="ARBA00022729"/>
    </source>
</evidence>
<organism evidence="9 10">
    <name type="scientific">Magnetospirillum fulvum</name>
    <name type="common">Rhodospirillum fulvum</name>
    <dbReference type="NCBI Taxonomy" id="1082"/>
    <lineage>
        <taxon>Bacteria</taxon>
        <taxon>Pseudomonadati</taxon>
        <taxon>Pseudomonadota</taxon>
        <taxon>Alphaproteobacteria</taxon>
        <taxon>Rhodospirillales</taxon>
        <taxon>Rhodospirillaceae</taxon>
        <taxon>Magnetospirillum</taxon>
    </lineage>
</organism>
<dbReference type="CDD" id="cd01137">
    <property type="entry name" value="PsaA"/>
    <property type="match status" value="1"/>
</dbReference>
<dbReference type="PRINTS" id="PR00690">
    <property type="entry name" value="ADHESNFAMILY"/>
</dbReference>
<keyword evidence="5 8" id="KW-0732">Signal</keyword>
<gene>
    <name evidence="9" type="ORF">SAMN04244559_03108</name>
</gene>
<protein>
    <submittedName>
        <fullName evidence="9">Zinc/manganese transport system substrate-binding protein</fullName>
    </submittedName>
</protein>
<dbReference type="SUPFAM" id="SSF53807">
    <property type="entry name" value="Helical backbone' metal receptor"/>
    <property type="match status" value="1"/>
</dbReference>
<dbReference type="PRINTS" id="PR00691">
    <property type="entry name" value="ADHESINB"/>
</dbReference>
<evidence type="ECO:0000256" key="7">
    <source>
        <dbReference type="SAM" id="MobiDB-lite"/>
    </source>
</evidence>
<keyword evidence="3 6" id="KW-0813">Transport</keyword>
<evidence type="ECO:0000313" key="9">
    <source>
        <dbReference type="EMBL" id="SEH59982.1"/>
    </source>
</evidence>
<feature type="signal peptide" evidence="8">
    <location>
        <begin position="1"/>
        <end position="21"/>
    </location>
</feature>
<dbReference type="InterPro" id="IPR006128">
    <property type="entry name" value="Lipoprotein_PsaA-like"/>
</dbReference>
<dbReference type="PANTHER" id="PTHR42953:SF1">
    <property type="entry name" value="METAL-BINDING PROTEIN HI_0362-RELATED"/>
    <property type="match status" value="1"/>
</dbReference>
<feature type="compositionally biased region" description="Basic and acidic residues" evidence="7">
    <location>
        <begin position="116"/>
        <end position="134"/>
    </location>
</feature>
<evidence type="ECO:0000256" key="1">
    <source>
        <dbReference type="ARBA" id="ARBA00004196"/>
    </source>
</evidence>
<dbReference type="PANTHER" id="PTHR42953">
    <property type="entry name" value="HIGH-AFFINITY ZINC UPTAKE SYSTEM PROTEIN ZNUA-RELATED"/>
    <property type="match status" value="1"/>
</dbReference>
<comment type="similarity">
    <text evidence="2 6">Belongs to the bacterial solute-binding protein 9 family.</text>
</comment>
<dbReference type="Gene3D" id="3.40.50.1980">
    <property type="entry name" value="Nitrogenase molybdenum iron protein domain"/>
    <property type="match status" value="2"/>
</dbReference>
<dbReference type="Proteomes" id="UP000182983">
    <property type="component" value="Unassembled WGS sequence"/>
</dbReference>
<feature type="region of interest" description="Disordered" evidence="7">
    <location>
        <begin position="111"/>
        <end position="135"/>
    </location>
</feature>
<comment type="subcellular location">
    <subcellularLocation>
        <location evidence="1">Cell envelope</location>
    </subcellularLocation>
</comment>
<dbReference type="GO" id="GO:0046872">
    <property type="term" value="F:metal ion binding"/>
    <property type="evidence" value="ECO:0007669"/>
    <property type="project" value="UniProtKB-KW"/>
</dbReference>
<evidence type="ECO:0000256" key="3">
    <source>
        <dbReference type="ARBA" id="ARBA00022448"/>
    </source>
</evidence>
<name>A0A1H6JCT3_MAGFU</name>
<evidence type="ECO:0000256" key="8">
    <source>
        <dbReference type="SAM" id="SignalP"/>
    </source>
</evidence>
<dbReference type="InterPro" id="IPR006127">
    <property type="entry name" value="ZnuA-like"/>
</dbReference>